<name>A0A2K6RB60_RHIRO</name>
<dbReference type="Proteomes" id="UP000233200">
    <property type="component" value="Unplaced"/>
</dbReference>
<accession>A0A2K6RB60</accession>
<evidence type="ECO:0000313" key="1">
    <source>
        <dbReference type="Ensembl" id="ENSRROP00000038235.1"/>
    </source>
</evidence>
<organism evidence="1 2">
    <name type="scientific">Rhinopithecus roxellana</name>
    <name type="common">Golden snub-nosed monkey</name>
    <name type="synonym">Pygathrix roxellana</name>
    <dbReference type="NCBI Taxonomy" id="61622"/>
    <lineage>
        <taxon>Eukaryota</taxon>
        <taxon>Metazoa</taxon>
        <taxon>Chordata</taxon>
        <taxon>Craniata</taxon>
        <taxon>Vertebrata</taxon>
        <taxon>Euteleostomi</taxon>
        <taxon>Mammalia</taxon>
        <taxon>Eutheria</taxon>
        <taxon>Euarchontoglires</taxon>
        <taxon>Primates</taxon>
        <taxon>Haplorrhini</taxon>
        <taxon>Catarrhini</taxon>
        <taxon>Cercopithecidae</taxon>
        <taxon>Colobinae</taxon>
        <taxon>Rhinopithecus</taxon>
    </lineage>
</organism>
<dbReference type="Ensembl" id="ENSRROT00000062709.1">
    <property type="protein sequence ID" value="ENSRROP00000038235.1"/>
    <property type="gene ID" value="ENSRROG00000042509.1"/>
</dbReference>
<sequence>ALLPTQKMLRIPNLICLKNM</sequence>
<reference evidence="1" key="2">
    <citation type="submission" date="2025-09" db="UniProtKB">
        <authorList>
            <consortium name="Ensembl"/>
        </authorList>
    </citation>
    <scope>IDENTIFICATION</scope>
</reference>
<keyword evidence="2" id="KW-1185">Reference proteome</keyword>
<dbReference type="AlphaFoldDB" id="A0A2K6RB60"/>
<protein>
    <submittedName>
        <fullName evidence="1">Uncharacterized protein</fullName>
    </submittedName>
</protein>
<reference evidence="1" key="1">
    <citation type="submission" date="2025-08" db="UniProtKB">
        <authorList>
            <consortium name="Ensembl"/>
        </authorList>
    </citation>
    <scope>IDENTIFICATION</scope>
</reference>
<evidence type="ECO:0000313" key="2">
    <source>
        <dbReference type="Proteomes" id="UP000233200"/>
    </source>
</evidence>
<proteinExistence type="predicted"/>